<proteinExistence type="predicted"/>
<dbReference type="PANTHER" id="PTHR47738:SF3">
    <property type="entry name" value="PHOSPHOTRANSFERASE SYSTEM MANNITOL_FRUCTOSE-SPECIFIC IIA DOMAIN CONTAINING PROTEIN"/>
    <property type="match status" value="1"/>
</dbReference>
<dbReference type="InterPro" id="IPR016152">
    <property type="entry name" value="PTrfase/Anion_transptr"/>
</dbReference>
<dbReference type="InterPro" id="IPR051541">
    <property type="entry name" value="PTS_SugarTrans_NitroReg"/>
</dbReference>
<dbReference type="EMBL" id="JAGIKX010000013">
    <property type="protein sequence ID" value="MBP2257762.1"/>
    <property type="molecule type" value="Genomic_DNA"/>
</dbReference>
<reference evidence="2 3" key="1">
    <citation type="submission" date="2021-03" db="EMBL/GenBank/DDBJ databases">
        <title>Genomic Encyclopedia of Type Strains, Phase IV (KMG-IV): sequencing the most valuable type-strain genomes for metagenomic binning, comparative biology and taxonomic classification.</title>
        <authorList>
            <person name="Goeker M."/>
        </authorList>
    </citation>
    <scope>NUCLEOTIDE SEQUENCE [LARGE SCALE GENOMIC DNA]</scope>
    <source>
        <strain evidence="2 3">DSM 25790</strain>
    </source>
</reference>
<evidence type="ECO:0000259" key="1">
    <source>
        <dbReference type="PROSITE" id="PS51094"/>
    </source>
</evidence>
<dbReference type="Gene3D" id="3.40.930.10">
    <property type="entry name" value="Mannitol-specific EII, Chain A"/>
    <property type="match status" value="1"/>
</dbReference>
<dbReference type="SUPFAM" id="SSF55804">
    <property type="entry name" value="Phoshotransferase/anion transport protein"/>
    <property type="match status" value="1"/>
</dbReference>
<dbReference type="RefSeq" id="WP_226371146.1">
    <property type="nucleotide sequence ID" value="NZ_JAGIKX010000013.1"/>
</dbReference>
<sequence>MRFEDDLVLLQLESKTKEEVISKLGNQLQKNAYVTEDFVKSVLQREEHFPTGLPASPYGVAIPHTDPNKVVQSQIAFASLKNPVIFYTMGPVQYKIEVKMVFLLALKKSNEQLNMLQNLTGVLQHENMVKKLGDAKNVEQFKQTIKRMI</sequence>
<organism evidence="2 3">
    <name type="scientific">Virgibacillus alimentarius</name>
    <dbReference type="NCBI Taxonomy" id="698769"/>
    <lineage>
        <taxon>Bacteria</taxon>
        <taxon>Bacillati</taxon>
        <taxon>Bacillota</taxon>
        <taxon>Bacilli</taxon>
        <taxon>Bacillales</taxon>
        <taxon>Bacillaceae</taxon>
        <taxon>Virgibacillus</taxon>
    </lineage>
</organism>
<dbReference type="PANTHER" id="PTHR47738">
    <property type="entry name" value="PTS SYSTEM FRUCTOSE-LIKE EIIA COMPONENT-RELATED"/>
    <property type="match status" value="1"/>
</dbReference>
<feature type="domain" description="PTS EIIA type-2" evidence="1">
    <location>
        <begin position="1"/>
        <end position="148"/>
    </location>
</feature>
<accession>A0ABS4S8D8</accession>
<dbReference type="Pfam" id="PF00359">
    <property type="entry name" value="PTS_EIIA_2"/>
    <property type="match status" value="1"/>
</dbReference>
<evidence type="ECO:0000313" key="2">
    <source>
        <dbReference type="EMBL" id="MBP2257762.1"/>
    </source>
</evidence>
<dbReference type="Proteomes" id="UP001519294">
    <property type="component" value="Unassembled WGS sequence"/>
</dbReference>
<keyword evidence="3" id="KW-1185">Reference proteome</keyword>
<gene>
    <name evidence="2" type="ORF">J2Z81_001716</name>
</gene>
<evidence type="ECO:0000313" key="3">
    <source>
        <dbReference type="Proteomes" id="UP001519294"/>
    </source>
</evidence>
<dbReference type="InterPro" id="IPR002178">
    <property type="entry name" value="PTS_EIIA_type-2_dom"/>
</dbReference>
<comment type="caution">
    <text evidence="2">The sequence shown here is derived from an EMBL/GenBank/DDBJ whole genome shotgun (WGS) entry which is preliminary data.</text>
</comment>
<name>A0ABS4S8D8_9BACI</name>
<dbReference type="PROSITE" id="PS51094">
    <property type="entry name" value="PTS_EIIA_TYPE_2"/>
    <property type="match status" value="1"/>
</dbReference>
<dbReference type="CDD" id="cd00211">
    <property type="entry name" value="PTS_IIA_fru"/>
    <property type="match status" value="1"/>
</dbReference>
<protein>
    <submittedName>
        <fullName evidence="2">PTS system galactitol-specific IIA component</fullName>
    </submittedName>
</protein>